<feature type="region of interest" description="Disordered" evidence="1">
    <location>
        <begin position="127"/>
        <end position="147"/>
    </location>
</feature>
<evidence type="ECO:0000313" key="2">
    <source>
        <dbReference type="EMBL" id="KAH0568741.1"/>
    </source>
</evidence>
<accession>A0AAV7J772</accession>
<organism evidence="2 3">
    <name type="scientific">Cotesia glomerata</name>
    <name type="common">Lepidopteran parasitic wasp</name>
    <name type="synonym">Apanteles glomeratus</name>
    <dbReference type="NCBI Taxonomy" id="32391"/>
    <lineage>
        <taxon>Eukaryota</taxon>
        <taxon>Metazoa</taxon>
        <taxon>Ecdysozoa</taxon>
        <taxon>Arthropoda</taxon>
        <taxon>Hexapoda</taxon>
        <taxon>Insecta</taxon>
        <taxon>Pterygota</taxon>
        <taxon>Neoptera</taxon>
        <taxon>Endopterygota</taxon>
        <taxon>Hymenoptera</taxon>
        <taxon>Apocrita</taxon>
        <taxon>Ichneumonoidea</taxon>
        <taxon>Braconidae</taxon>
        <taxon>Microgastrinae</taxon>
        <taxon>Cotesia</taxon>
    </lineage>
</organism>
<name>A0AAV7J772_COTGL</name>
<proteinExistence type="predicted"/>
<protein>
    <submittedName>
        <fullName evidence="2">Uncharacterized protein</fullName>
    </submittedName>
</protein>
<sequence>MYPSAYLSHRWWLLCSQLYKNTYSLTDSPSPSVVGCWGPPFYSPRKTKFNLSFSLVIQTLELETHSHSHSQSKYKHTSTQIIRLATPNTSGAQRLSSSGPQGPATQGPSGIMVATRLDSVPAAVQHHHQQLRESERGLEGQGTPSGTVLCGFRGRQVAERGQRRAYNPHNSVAYSSIAVG</sequence>
<evidence type="ECO:0000313" key="3">
    <source>
        <dbReference type="Proteomes" id="UP000826195"/>
    </source>
</evidence>
<dbReference type="EMBL" id="JAHXZJ010000001">
    <property type="protein sequence ID" value="KAH0568741.1"/>
    <property type="molecule type" value="Genomic_DNA"/>
</dbReference>
<gene>
    <name evidence="2" type="ORF">KQX54_021431</name>
</gene>
<comment type="caution">
    <text evidence="2">The sequence shown here is derived from an EMBL/GenBank/DDBJ whole genome shotgun (WGS) entry which is preliminary data.</text>
</comment>
<feature type="region of interest" description="Disordered" evidence="1">
    <location>
        <begin position="89"/>
        <end position="108"/>
    </location>
</feature>
<evidence type="ECO:0000256" key="1">
    <source>
        <dbReference type="SAM" id="MobiDB-lite"/>
    </source>
</evidence>
<dbReference type="Proteomes" id="UP000826195">
    <property type="component" value="Unassembled WGS sequence"/>
</dbReference>
<keyword evidence="3" id="KW-1185">Reference proteome</keyword>
<dbReference type="AlphaFoldDB" id="A0AAV7J772"/>
<reference evidence="2 3" key="1">
    <citation type="journal article" date="2021" name="J. Hered.">
        <title>A chromosome-level genome assembly of the parasitoid wasp, Cotesia glomerata (Hymenoptera: Braconidae).</title>
        <authorList>
            <person name="Pinto B.J."/>
            <person name="Weis J.J."/>
            <person name="Gamble T."/>
            <person name="Ode P.J."/>
            <person name="Paul R."/>
            <person name="Zaspel J.M."/>
        </authorList>
    </citation>
    <scope>NUCLEOTIDE SEQUENCE [LARGE SCALE GENOMIC DNA]</scope>
    <source>
        <strain evidence="2">CgM1</strain>
    </source>
</reference>